<name>A0ACB7H254_MANES</name>
<dbReference type="EMBL" id="CM004396">
    <property type="protein sequence ID" value="KAG8646261.1"/>
    <property type="molecule type" value="Genomic_DNA"/>
</dbReference>
<proteinExistence type="predicted"/>
<comment type="caution">
    <text evidence="1">The sequence shown here is derived from an EMBL/GenBank/DDBJ whole genome shotgun (WGS) entry which is preliminary data.</text>
</comment>
<dbReference type="Proteomes" id="UP000091857">
    <property type="component" value="Chromosome 10"/>
</dbReference>
<reference evidence="2" key="1">
    <citation type="journal article" date="2016" name="Nat. Biotechnol.">
        <title>Sequencing wild and cultivated cassava and related species reveals extensive interspecific hybridization and genetic diversity.</title>
        <authorList>
            <person name="Bredeson J.V."/>
            <person name="Lyons J.B."/>
            <person name="Prochnik S.E."/>
            <person name="Wu G.A."/>
            <person name="Ha C.M."/>
            <person name="Edsinger-Gonzales E."/>
            <person name="Grimwood J."/>
            <person name="Schmutz J."/>
            <person name="Rabbi I.Y."/>
            <person name="Egesi C."/>
            <person name="Nauluvula P."/>
            <person name="Lebot V."/>
            <person name="Ndunguru J."/>
            <person name="Mkamilo G."/>
            <person name="Bart R.S."/>
            <person name="Setter T.L."/>
            <person name="Gleadow R.M."/>
            <person name="Kulakow P."/>
            <person name="Ferguson M.E."/>
            <person name="Rounsley S."/>
            <person name="Rokhsar D.S."/>
        </authorList>
    </citation>
    <scope>NUCLEOTIDE SEQUENCE [LARGE SCALE GENOMIC DNA]</scope>
    <source>
        <strain evidence="2">cv. AM560-2</strain>
    </source>
</reference>
<evidence type="ECO:0000313" key="1">
    <source>
        <dbReference type="EMBL" id="KAG8646261.1"/>
    </source>
</evidence>
<organism evidence="1 2">
    <name type="scientific">Manihot esculenta</name>
    <name type="common">Cassava</name>
    <name type="synonym">Jatropha manihot</name>
    <dbReference type="NCBI Taxonomy" id="3983"/>
    <lineage>
        <taxon>Eukaryota</taxon>
        <taxon>Viridiplantae</taxon>
        <taxon>Streptophyta</taxon>
        <taxon>Embryophyta</taxon>
        <taxon>Tracheophyta</taxon>
        <taxon>Spermatophyta</taxon>
        <taxon>Magnoliopsida</taxon>
        <taxon>eudicotyledons</taxon>
        <taxon>Gunneridae</taxon>
        <taxon>Pentapetalae</taxon>
        <taxon>rosids</taxon>
        <taxon>fabids</taxon>
        <taxon>Malpighiales</taxon>
        <taxon>Euphorbiaceae</taxon>
        <taxon>Crotonoideae</taxon>
        <taxon>Manihoteae</taxon>
        <taxon>Manihot</taxon>
    </lineage>
</organism>
<protein>
    <submittedName>
        <fullName evidence="1">Uncharacterized protein</fullName>
    </submittedName>
</protein>
<accession>A0ACB7H254</accession>
<sequence length="1092" mass="125456">MAEMLVTSVTEQLLVKLASQELWSMRIGLSRDWNGEFESLNAKISRINGLLRDAEKKHLRSPSSIENWISKLKGVIYSANDLLDDIYTEASRRQLGTGRENANECLEEPAETGRSEENVSAMASKWTESEENSDEIVFGRNDDKHAITNFLLDSNYGDNLSIISICGIGGIGKSTLAQLVFRDEQVQTHFELKLWVSLSDIAFDAKLIVERILESITGERHKNIKMDTLIVFLHKNINEKRYLIVLDDVREVDDEKWLKLKDLLLGGARGSKILITTRSKRVARITRDRVHELSGLSEEDSWSLLNHIASKPGKPVNFELEVLGKQIALNCQGVPLAIKPVGTVLYFKDTVDEWKQVCNNELAKVDKEKGITHTLKLNYDYLPSHLKNCFAYCVLFPKDHKFDVEMLIYLWMGQGFINSSDPDECLEDVGLKYFMDLLWRSFFQEVKWDELGNIKSCKMNNLMGDLATSVAGIGNKVINTDAENVDEKIYHMSLGFHFDSTWQIPVRLFRARQLRTFLLPSQEVWLSNEGRWKIPDLFSNFRHLHVFDLHNSGIEKVPTSIHKMKYLRYLDVSKNDRIKSLPNSITRLKYLQVLKLSDCDELRELPKDLRKLVNLRHLDCERCWNLMHMPYGFGQLTSLQMLTWFAVSKDSSVFNRIGGMNELNGLNLRGRIEIRNLKFVKNISEFEAANLREKQRLQSLSLCWNRDDDDSVDGDYDEKSLQSLQPHQNLKKLKVCDYGGMRFPDWLSSLTKLVDIWLQDCKKCDHLPQLGQIPSLKYLGIQGFTNLEYVDHEGDNFGVRGKGSTFFPSLKELYLLDCLILKGWAKNRDDLGLHFTSLSKLEIRNCPQLTSMPPFSELDEKLLLENCSLEPLQQKIKMMIKAVPSSSSSSSSMLGHHLFKLKVLWIVSIEDMEAFPEELLQNLSSLKELHLMDCPRLASLPLEMCRLPLRELDIRGCAQMKERYGTRKCSDWPIISHIPNIRIDGQKVQWAGSYLLDHSASPLSKLRTMTVEHLEYLPEEWLPNLTCLQELHIVHCPNLKSLPRGMLHLTSLKVLDISQCPHLKEICANKESVDWLNIAHIPNIQIDGEKIQ</sequence>
<keyword evidence="2" id="KW-1185">Reference proteome</keyword>
<evidence type="ECO:0000313" key="2">
    <source>
        <dbReference type="Proteomes" id="UP000091857"/>
    </source>
</evidence>
<gene>
    <name evidence="1" type="ORF">MANES_10G137900v8</name>
</gene>